<feature type="transmembrane region" description="Helical" evidence="1">
    <location>
        <begin position="83"/>
        <end position="103"/>
    </location>
</feature>
<gene>
    <name evidence="2" type="primary">folT</name>
    <name evidence="2" type="ORF">SPACI_046800</name>
</gene>
<protein>
    <submittedName>
        <fullName evidence="2">Folate transporter FolT</fullName>
    </submittedName>
</protein>
<keyword evidence="1" id="KW-0472">Membrane</keyword>
<name>A0ABZ3J8D6_SPOA4</name>
<keyword evidence="1" id="KW-0812">Transmembrane</keyword>
<proteinExistence type="predicted"/>
<keyword evidence="3" id="KW-1185">Reference proteome</keyword>
<dbReference type="RefSeq" id="WP_093798251.1">
    <property type="nucleotide sequence ID" value="NZ_CP155571.1"/>
</dbReference>
<organism evidence="2 3">
    <name type="scientific">Sporomusa acidovorans (strain ATCC 49682 / DSM 3132 / Mol)</name>
    <dbReference type="NCBI Taxonomy" id="1123286"/>
    <lineage>
        <taxon>Bacteria</taxon>
        <taxon>Bacillati</taxon>
        <taxon>Bacillota</taxon>
        <taxon>Negativicutes</taxon>
        <taxon>Selenomonadales</taxon>
        <taxon>Sporomusaceae</taxon>
        <taxon>Sporomusa</taxon>
    </lineage>
</organism>
<dbReference type="NCBIfam" id="TIGR04518">
    <property type="entry name" value="ECF_S_folT_fam"/>
    <property type="match status" value="1"/>
</dbReference>
<evidence type="ECO:0000313" key="2">
    <source>
        <dbReference type="EMBL" id="XFO74570.1"/>
    </source>
</evidence>
<keyword evidence="1" id="KW-1133">Transmembrane helix</keyword>
<feature type="transmembrane region" description="Helical" evidence="1">
    <location>
        <begin position="149"/>
        <end position="167"/>
    </location>
</feature>
<feature type="transmembrane region" description="Helical" evidence="1">
    <location>
        <begin position="49"/>
        <end position="71"/>
    </location>
</feature>
<feature type="transmembrane region" description="Helical" evidence="1">
    <location>
        <begin position="115"/>
        <end position="137"/>
    </location>
</feature>
<dbReference type="Pfam" id="PF07155">
    <property type="entry name" value="ECF-ribofla_trS"/>
    <property type="match status" value="1"/>
</dbReference>
<dbReference type="InterPro" id="IPR030949">
    <property type="entry name" value="ECF_S_folate_fam"/>
</dbReference>
<dbReference type="EMBL" id="CP155571">
    <property type="protein sequence ID" value="XFO74570.1"/>
    <property type="molecule type" value="Genomic_DNA"/>
</dbReference>
<sequence>MHFFTKRHPSQPYLTTTTLVISAIFIALNIIFTHLFAIQTPFIRISLSFLPIAMFCMLFGPLLGGIVAAIADVLGCLFFSPGLFFPGFTLSSFAAGMIYGYFLHNKKITLRRITLASMVVFLAIDLGLNTLWLSILYNKAAQAFLLARFVKGAALLPLQIAAIYTICKPLLRYKVARNISLNRL</sequence>
<dbReference type="Proteomes" id="UP000216052">
    <property type="component" value="Chromosome"/>
</dbReference>
<dbReference type="Gene3D" id="1.10.1760.20">
    <property type="match status" value="1"/>
</dbReference>
<dbReference type="InterPro" id="IPR009825">
    <property type="entry name" value="ECF_substrate-spec-like"/>
</dbReference>
<reference evidence="2" key="1">
    <citation type="submission" date="2024-05" db="EMBL/GenBank/DDBJ databases">
        <title>Isolation and characterization of Sporomusa carbonis sp. nov., a carboxydotrophic hydrogenogen in the genus of Sporomusa isolated from a charcoal burning pile.</title>
        <authorList>
            <person name="Boeer T."/>
            <person name="Rosenbaum F."/>
            <person name="Eysell L."/>
            <person name="Mueller V."/>
            <person name="Daniel R."/>
            <person name="Poehlein A."/>
        </authorList>
    </citation>
    <scope>NUCLEOTIDE SEQUENCE [LARGE SCALE GENOMIC DNA]</scope>
    <source>
        <strain evidence="2">DSM 3132</strain>
    </source>
</reference>
<feature type="transmembrane region" description="Helical" evidence="1">
    <location>
        <begin position="12"/>
        <end position="37"/>
    </location>
</feature>
<accession>A0ABZ3J8D6</accession>
<evidence type="ECO:0000313" key="3">
    <source>
        <dbReference type="Proteomes" id="UP000216052"/>
    </source>
</evidence>
<evidence type="ECO:0000256" key="1">
    <source>
        <dbReference type="SAM" id="Phobius"/>
    </source>
</evidence>